<keyword evidence="1" id="KW-1133">Transmembrane helix</keyword>
<accession>A0ABX0X6Q2</accession>
<comment type="caution">
    <text evidence="2">The sequence shown here is derived from an EMBL/GenBank/DDBJ whole genome shotgun (WGS) entry which is preliminary data.</text>
</comment>
<sequence>MEPTHDGPLDERAISRDFAVFEHFIRREDMEGMVRTLQAEKIAVRRSTDGTTQWRESVIMGHSLQPKFWIEVRENDFAKAKYTIREAAEAAWTGETIDQHPFADYASDELRTILTQEDYYGIEATVVARNLLLQRGENVALKEIRDANRHRNSAKLSPKEGTQVYVIAGTIIGAVAGLYLNVIAFMAALGVLIYYASGKQRDGDGKQHFIYVARTRVRGKWGTGVVALGLAFGLLNYFWLHWIHIEPVQSWFWLWR</sequence>
<keyword evidence="1" id="KW-0472">Membrane</keyword>
<dbReference type="RefSeq" id="WP_168035698.1">
    <property type="nucleotide sequence ID" value="NZ_JAATJH010000001.1"/>
</dbReference>
<keyword evidence="3" id="KW-1185">Reference proteome</keyword>
<proteinExistence type="predicted"/>
<feature type="transmembrane region" description="Helical" evidence="1">
    <location>
        <begin position="224"/>
        <end position="245"/>
    </location>
</feature>
<dbReference type="Proteomes" id="UP000770785">
    <property type="component" value="Unassembled WGS sequence"/>
</dbReference>
<evidence type="ECO:0000313" key="3">
    <source>
        <dbReference type="Proteomes" id="UP000770785"/>
    </source>
</evidence>
<feature type="transmembrane region" description="Helical" evidence="1">
    <location>
        <begin position="164"/>
        <end position="196"/>
    </location>
</feature>
<gene>
    <name evidence="2" type="ORF">GGR27_000382</name>
</gene>
<dbReference type="EMBL" id="JAATJH010000001">
    <property type="protein sequence ID" value="NJC24901.1"/>
    <property type="molecule type" value="Genomic_DNA"/>
</dbReference>
<protein>
    <submittedName>
        <fullName evidence="2">Uncharacterized protein</fullName>
    </submittedName>
</protein>
<evidence type="ECO:0000313" key="2">
    <source>
        <dbReference type="EMBL" id="NJC24901.1"/>
    </source>
</evidence>
<name>A0ABX0X6Q2_9BACT</name>
<organism evidence="2 3">
    <name type="scientific">Neolewinella antarctica</name>
    <dbReference type="NCBI Taxonomy" id="442734"/>
    <lineage>
        <taxon>Bacteria</taxon>
        <taxon>Pseudomonadati</taxon>
        <taxon>Bacteroidota</taxon>
        <taxon>Saprospiria</taxon>
        <taxon>Saprospirales</taxon>
        <taxon>Lewinellaceae</taxon>
        <taxon>Neolewinella</taxon>
    </lineage>
</organism>
<evidence type="ECO:0000256" key="1">
    <source>
        <dbReference type="SAM" id="Phobius"/>
    </source>
</evidence>
<reference evidence="2 3" key="1">
    <citation type="submission" date="2020-03" db="EMBL/GenBank/DDBJ databases">
        <title>Genomic Encyclopedia of Type Strains, Phase IV (KMG-IV): sequencing the most valuable type-strain genomes for metagenomic binning, comparative biology and taxonomic classification.</title>
        <authorList>
            <person name="Goeker M."/>
        </authorList>
    </citation>
    <scope>NUCLEOTIDE SEQUENCE [LARGE SCALE GENOMIC DNA]</scope>
    <source>
        <strain evidence="2 3">DSM 105096</strain>
    </source>
</reference>
<keyword evidence="1" id="KW-0812">Transmembrane</keyword>